<gene>
    <name evidence="5" type="ORF">AN477_06330</name>
</gene>
<reference evidence="5 6" key="1">
    <citation type="submission" date="2015-09" db="EMBL/GenBank/DDBJ databases">
        <title>Draft genome sequence of Alicyclobacillus ferrooxydans DSM 22381.</title>
        <authorList>
            <person name="Hemp J."/>
        </authorList>
    </citation>
    <scope>NUCLEOTIDE SEQUENCE [LARGE SCALE GENOMIC DNA]</scope>
    <source>
        <strain evidence="5 6">TC-34</strain>
    </source>
</reference>
<dbReference type="InterPro" id="IPR003702">
    <property type="entry name" value="ActCoA_hydro_N"/>
</dbReference>
<dbReference type="PANTHER" id="PTHR21432">
    <property type="entry name" value="ACETYL-COA HYDROLASE-RELATED"/>
    <property type="match status" value="1"/>
</dbReference>
<dbReference type="SUPFAM" id="SSF100950">
    <property type="entry name" value="NagB/RpiA/CoA transferase-like"/>
    <property type="match status" value="2"/>
</dbReference>
<dbReference type="OrthoDB" id="9801795at2"/>
<dbReference type="RefSeq" id="WP_054968325.1">
    <property type="nucleotide sequence ID" value="NZ_LJCO01000030.1"/>
</dbReference>
<dbReference type="InterPro" id="IPR038460">
    <property type="entry name" value="AcetylCoA_hyd_C_sf"/>
</dbReference>
<sequence length="423" mass="46123">MKRVSMEEAMQSISSGMRVWVQGMANTPHGLLAEFAKRCNNLTDVSLFHLHLEGPTPWITESLRHRVRDISLFIGPNVRQAVNDGRASYLPLFLSEVPWFIRQTEFRPHVALINVSAPDRHGYVSLGPTIEATLAAIEQADIVIAQINPSVPRVMGDALLSIDAITYGVDWNEPLAASEPRASDPLTDSIGRYVSELIPDRATLQLGIGKIPDAVLSQLIHHRDLGVHSEMISDGVRILAEKGVVTGHYKVTDPGQIVAAFALGQQAMYDFMDDNPAVSIRAVDYTNNTAVIRRNPRMMSVNSAVEVDLTGQVVAECIGSQMLSGVGGQMDFVRGASLAPDGKSIIALPSQTRSGKSRIVSVLTPGASVTTTRNHVQYVVTEYGVAELHGRTLEERARQLISVAHPDNREELTQAAKRMLPGF</sequence>
<proteinExistence type="inferred from homology"/>
<evidence type="ECO:0000259" key="3">
    <source>
        <dbReference type="Pfam" id="PF02550"/>
    </source>
</evidence>
<evidence type="ECO:0000313" key="6">
    <source>
        <dbReference type="Proteomes" id="UP000050482"/>
    </source>
</evidence>
<evidence type="ECO:0000313" key="5">
    <source>
        <dbReference type="EMBL" id="KPV44607.1"/>
    </source>
</evidence>
<dbReference type="Gene3D" id="3.40.1080.10">
    <property type="entry name" value="Glutaconate Coenzyme A-transferase"/>
    <property type="match status" value="1"/>
</dbReference>
<dbReference type="InterPro" id="IPR026888">
    <property type="entry name" value="AcetylCoA_hyd_C"/>
</dbReference>
<dbReference type="InterPro" id="IPR037171">
    <property type="entry name" value="NagB/RpiA_transferase-like"/>
</dbReference>
<dbReference type="GO" id="GO:0008775">
    <property type="term" value="F:acetate CoA-transferase activity"/>
    <property type="evidence" value="ECO:0007669"/>
    <property type="project" value="InterPro"/>
</dbReference>
<feature type="domain" description="Acetyl-CoA hydrolase/transferase C-terminal" evidence="4">
    <location>
        <begin position="264"/>
        <end position="416"/>
    </location>
</feature>
<keyword evidence="6" id="KW-1185">Reference proteome</keyword>
<dbReference type="PATRIC" id="fig|471514.4.peg.4244"/>
<feature type="domain" description="Acetyl-CoA hydrolase/transferase N-terminal" evidence="3">
    <location>
        <begin position="2"/>
        <end position="172"/>
    </location>
</feature>
<dbReference type="Pfam" id="PF02550">
    <property type="entry name" value="AcetylCoA_hydro"/>
    <property type="match status" value="1"/>
</dbReference>
<comment type="caution">
    <text evidence="5">The sequence shown here is derived from an EMBL/GenBank/DDBJ whole genome shotgun (WGS) entry which is preliminary data.</text>
</comment>
<dbReference type="STRING" id="471514.AN477_06330"/>
<dbReference type="AlphaFoldDB" id="A0A0P9EZT7"/>
<keyword evidence="2 5" id="KW-0808">Transferase</keyword>
<organism evidence="5 6">
    <name type="scientific">Alicyclobacillus ferrooxydans</name>
    <dbReference type="NCBI Taxonomy" id="471514"/>
    <lineage>
        <taxon>Bacteria</taxon>
        <taxon>Bacillati</taxon>
        <taxon>Bacillota</taxon>
        <taxon>Bacilli</taxon>
        <taxon>Bacillales</taxon>
        <taxon>Alicyclobacillaceae</taxon>
        <taxon>Alicyclobacillus</taxon>
    </lineage>
</organism>
<dbReference type="Gene3D" id="3.30.750.70">
    <property type="entry name" value="4-hydroxybutyrate coenzyme like domains"/>
    <property type="match status" value="1"/>
</dbReference>
<dbReference type="PANTHER" id="PTHR21432:SF20">
    <property type="entry name" value="ACETYL-COA HYDROLASE"/>
    <property type="match status" value="1"/>
</dbReference>
<protein>
    <submittedName>
        <fullName evidence="5">4-hydroxybutyrate CoA-transferase</fullName>
    </submittedName>
</protein>
<dbReference type="Proteomes" id="UP000050482">
    <property type="component" value="Unassembled WGS sequence"/>
</dbReference>
<evidence type="ECO:0000259" key="4">
    <source>
        <dbReference type="Pfam" id="PF13336"/>
    </source>
</evidence>
<dbReference type="Gene3D" id="3.40.1080.20">
    <property type="entry name" value="Acetyl-CoA hydrolase/transferase C-terminal domain"/>
    <property type="match status" value="1"/>
</dbReference>
<dbReference type="EMBL" id="LJCO01000030">
    <property type="protein sequence ID" value="KPV44607.1"/>
    <property type="molecule type" value="Genomic_DNA"/>
</dbReference>
<dbReference type="GO" id="GO:0006083">
    <property type="term" value="P:acetate metabolic process"/>
    <property type="evidence" value="ECO:0007669"/>
    <property type="project" value="InterPro"/>
</dbReference>
<dbReference type="InterPro" id="IPR046433">
    <property type="entry name" value="ActCoA_hydro"/>
</dbReference>
<comment type="similarity">
    <text evidence="1">Belongs to the acetyl-CoA hydrolase/transferase family.</text>
</comment>
<dbReference type="Pfam" id="PF13336">
    <property type="entry name" value="AcetylCoA_hyd_C"/>
    <property type="match status" value="1"/>
</dbReference>
<accession>A0A0P9EZT7</accession>
<evidence type="ECO:0000256" key="2">
    <source>
        <dbReference type="ARBA" id="ARBA00022679"/>
    </source>
</evidence>
<evidence type="ECO:0000256" key="1">
    <source>
        <dbReference type="ARBA" id="ARBA00009632"/>
    </source>
</evidence>
<name>A0A0P9EZT7_9BACL</name>